<dbReference type="GO" id="GO:0008199">
    <property type="term" value="F:ferric iron binding"/>
    <property type="evidence" value="ECO:0007669"/>
    <property type="project" value="InterPro"/>
</dbReference>
<dbReference type="PANTHER" id="PTHR11431:SF75">
    <property type="entry name" value="FERRITIN"/>
    <property type="match status" value="1"/>
</dbReference>
<dbReference type="Pfam" id="PF00210">
    <property type="entry name" value="Ferritin"/>
    <property type="match status" value="1"/>
</dbReference>
<dbReference type="InterPro" id="IPR009078">
    <property type="entry name" value="Ferritin-like_SF"/>
</dbReference>
<feature type="domain" description="Ferritin-like diiron" evidence="7">
    <location>
        <begin position="12"/>
        <end position="161"/>
    </location>
</feature>
<dbReference type="InterPro" id="IPR001519">
    <property type="entry name" value="Ferritin"/>
</dbReference>
<dbReference type="Gene3D" id="1.20.1260.10">
    <property type="match status" value="1"/>
</dbReference>
<evidence type="ECO:0000256" key="3">
    <source>
        <dbReference type="ARBA" id="ARBA00022723"/>
    </source>
</evidence>
<feature type="binding site" evidence="5">
    <location>
        <position position="67"/>
    </location>
    <ligand>
        <name>Fe cation</name>
        <dbReference type="ChEBI" id="CHEBI:24875"/>
        <label>1</label>
    </ligand>
</feature>
<keyword evidence="2 6" id="KW-0409">Iron storage</keyword>
<dbReference type="GO" id="GO:0006879">
    <property type="term" value="P:intracellular iron ion homeostasis"/>
    <property type="evidence" value="ECO:0007669"/>
    <property type="project" value="UniProtKB-KW"/>
</dbReference>
<evidence type="ECO:0000256" key="2">
    <source>
        <dbReference type="ARBA" id="ARBA00022434"/>
    </source>
</evidence>
<feature type="binding site" evidence="5">
    <location>
        <position position="29"/>
    </location>
    <ligand>
        <name>Fe cation</name>
        <dbReference type="ChEBI" id="CHEBI:24875"/>
        <label>1</label>
    </ligand>
</feature>
<evidence type="ECO:0000256" key="4">
    <source>
        <dbReference type="ARBA" id="ARBA00023004"/>
    </source>
</evidence>
<comment type="catalytic activity">
    <reaction evidence="6">
        <text>4 Fe(2+) + O2 + 4 H(+) = 4 Fe(3+) + 2 H2O</text>
        <dbReference type="Rhea" id="RHEA:11148"/>
        <dbReference type="ChEBI" id="CHEBI:15377"/>
        <dbReference type="ChEBI" id="CHEBI:15378"/>
        <dbReference type="ChEBI" id="CHEBI:15379"/>
        <dbReference type="ChEBI" id="CHEBI:29033"/>
        <dbReference type="ChEBI" id="CHEBI:29034"/>
        <dbReference type="EC" id="1.16.3.1"/>
    </reaction>
</comment>
<dbReference type="GO" id="GO:0005737">
    <property type="term" value="C:cytoplasm"/>
    <property type="evidence" value="ECO:0007669"/>
    <property type="project" value="TreeGrafter"/>
</dbReference>
<dbReference type="InterPro" id="IPR014034">
    <property type="entry name" value="Ferritin_CS"/>
</dbReference>
<dbReference type="CDD" id="cd01056">
    <property type="entry name" value="Euk_Ferritin"/>
    <property type="match status" value="1"/>
</dbReference>
<evidence type="ECO:0000256" key="1">
    <source>
        <dbReference type="ARBA" id="ARBA00007513"/>
    </source>
</evidence>
<dbReference type="PANTHER" id="PTHR11431">
    <property type="entry name" value="FERRITIN"/>
    <property type="match status" value="1"/>
</dbReference>
<dbReference type="WBParaSite" id="ASIM_0001335901-mRNA-1">
    <property type="protein sequence ID" value="ASIM_0001335901-mRNA-1"/>
    <property type="gene ID" value="ASIM_0001335901"/>
</dbReference>
<sequence length="176" mass="20283">MASNGSETSIRQNYSVEVEAALNKQISVELFASYTYLSMATYFDRDDVALLNVAKWMRKQSEEEREHAMMLMKYQNSRGGRVVLQDIKKPVKDEWGSLQDAFKSALELEKFNNTSLLDLHSLASSHNDAHMSDFLEEHYLRDQVESIEQIAKFITNIKRAGPGLGEYIFDRENFDD</sequence>
<reference evidence="10" key="1">
    <citation type="submission" date="2017-02" db="UniProtKB">
        <authorList>
            <consortium name="WormBaseParasite"/>
        </authorList>
    </citation>
    <scope>IDENTIFICATION</scope>
</reference>
<comment type="similarity">
    <text evidence="1 6">Belongs to the ferritin family.</text>
</comment>
<dbReference type="GO" id="GO:0006826">
    <property type="term" value="P:iron ion transport"/>
    <property type="evidence" value="ECO:0007669"/>
    <property type="project" value="InterPro"/>
</dbReference>
<dbReference type="InterPro" id="IPR012347">
    <property type="entry name" value="Ferritin-like"/>
</dbReference>
<evidence type="ECO:0000313" key="10">
    <source>
        <dbReference type="WBParaSite" id="ASIM_0001335901-mRNA-1"/>
    </source>
</evidence>
<dbReference type="EMBL" id="UYRR01031249">
    <property type="protein sequence ID" value="VDK48148.1"/>
    <property type="molecule type" value="Genomic_DNA"/>
</dbReference>
<evidence type="ECO:0000313" key="9">
    <source>
        <dbReference type="Proteomes" id="UP000267096"/>
    </source>
</evidence>
<keyword evidence="3 5" id="KW-0479">Metal-binding</keyword>
<gene>
    <name evidence="8" type="ORF">ASIM_LOCUS12787</name>
</gene>
<dbReference type="EC" id="1.16.3.1" evidence="6"/>
<proteinExistence type="inferred from homology"/>
<dbReference type="GO" id="GO:0008198">
    <property type="term" value="F:ferrous iron binding"/>
    <property type="evidence" value="ECO:0007669"/>
    <property type="project" value="TreeGrafter"/>
</dbReference>
<evidence type="ECO:0000313" key="8">
    <source>
        <dbReference type="EMBL" id="VDK48148.1"/>
    </source>
</evidence>
<dbReference type="PROSITE" id="PS00204">
    <property type="entry name" value="FERRITIN_2"/>
    <property type="match status" value="1"/>
</dbReference>
<protein>
    <recommendedName>
        <fullName evidence="6">Ferritin</fullName>
        <ecNumber evidence="6">1.16.3.1</ecNumber>
    </recommendedName>
</protein>
<dbReference type="OrthoDB" id="186462at2759"/>
<dbReference type="GO" id="GO:0004322">
    <property type="term" value="F:ferroxidase activity"/>
    <property type="evidence" value="ECO:0007669"/>
    <property type="project" value="UniProtKB-EC"/>
</dbReference>
<keyword evidence="4 5" id="KW-0408">Iron</keyword>
<organism evidence="10">
    <name type="scientific">Anisakis simplex</name>
    <name type="common">Herring worm</name>
    <dbReference type="NCBI Taxonomy" id="6269"/>
    <lineage>
        <taxon>Eukaryota</taxon>
        <taxon>Metazoa</taxon>
        <taxon>Ecdysozoa</taxon>
        <taxon>Nematoda</taxon>
        <taxon>Chromadorea</taxon>
        <taxon>Rhabditida</taxon>
        <taxon>Spirurina</taxon>
        <taxon>Ascaridomorpha</taxon>
        <taxon>Ascaridoidea</taxon>
        <taxon>Anisakidae</taxon>
        <taxon>Anisakis</taxon>
        <taxon>Anisakis simplex complex</taxon>
    </lineage>
</organism>
<dbReference type="AlphaFoldDB" id="A0A0M3JY59"/>
<comment type="function">
    <text evidence="6">Stores iron in a soluble, non-toxic, readily available form. Important for iron homeostasis. Iron is taken up in the ferrous form and deposited as ferric hydroxides after oxidation.</text>
</comment>
<dbReference type="InterPro" id="IPR009040">
    <property type="entry name" value="Ferritin-like_diiron"/>
</dbReference>
<evidence type="ECO:0000256" key="5">
    <source>
        <dbReference type="PIRSR" id="PIRSR601519-1"/>
    </source>
</evidence>
<dbReference type="InterPro" id="IPR008331">
    <property type="entry name" value="Ferritin_DPS_dom"/>
</dbReference>
<dbReference type="FunFam" id="1.20.1260.10:FF:000002">
    <property type="entry name" value="Ferritin, mitochondrial"/>
    <property type="match status" value="1"/>
</dbReference>
<evidence type="ECO:0000259" key="7">
    <source>
        <dbReference type="PROSITE" id="PS50905"/>
    </source>
</evidence>
<keyword evidence="6" id="KW-0560">Oxidoreductase</keyword>
<dbReference type="SUPFAM" id="SSF47240">
    <property type="entry name" value="Ferritin-like"/>
    <property type="match status" value="1"/>
</dbReference>
<accession>A0A0M3JY59</accession>
<evidence type="ECO:0000256" key="6">
    <source>
        <dbReference type="RuleBase" id="RU361145"/>
    </source>
</evidence>
<dbReference type="PROSITE" id="PS50905">
    <property type="entry name" value="FERRITIN_LIKE"/>
    <property type="match status" value="1"/>
</dbReference>
<reference evidence="8 9" key="2">
    <citation type="submission" date="2018-11" db="EMBL/GenBank/DDBJ databases">
        <authorList>
            <consortium name="Pathogen Informatics"/>
        </authorList>
    </citation>
    <scope>NUCLEOTIDE SEQUENCE [LARGE SCALE GENOMIC DNA]</scope>
</reference>
<keyword evidence="9" id="KW-1185">Reference proteome</keyword>
<feature type="binding site" evidence="5">
    <location>
        <position position="64"/>
    </location>
    <ligand>
        <name>Fe cation</name>
        <dbReference type="ChEBI" id="CHEBI:24875"/>
        <label>1</label>
    </ligand>
</feature>
<dbReference type="Proteomes" id="UP000267096">
    <property type="component" value="Unassembled WGS sequence"/>
</dbReference>
<name>A0A0M3JY59_ANISI</name>
<feature type="binding site" evidence="5">
    <location>
        <position position="143"/>
    </location>
    <ligand>
        <name>Fe cation</name>
        <dbReference type="ChEBI" id="CHEBI:24875"/>
        <label>1</label>
    </ligand>
</feature>
<feature type="binding site" evidence="5">
    <location>
        <position position="109"/>
    </location>
    <ligand>
        <name>Fe cation</name>
        <dbReference type="ChEBI" id="CHEBI:24875"/>
        <label>1</label>
    </ligand>
</feature>